<comment type="caution">
    <text evidence="1">The sequence shown here is derived from an EMBL/GenBank/DDBJ whole genome shotgun (WGS) entry which is preliminary data.</text>
</comment>
<keyword evidence="2" id="KW-1185">Reference proteome</keyword>
<sequence length="273" mass="30014">MGIAPPHGSHAALPIACDALNARTVAVRKYHCIFCVSSPASRYTCFPARCWSLGCPGGDNLTRIASWRTRRMARRKRNVSDLPYAAPPLSCAAFFVKVQNGFAAASAAERKRGREKASRRRCGLFLCLKGEDSHHQFCLQPFPNVVVYAKIDVPALVVQLPHGEAGYVAAEMLQDNLHSVRVALCRCQNDRIGNKGFFRVAGFVTIRPIHQHFPPDIFLVAQKSLSACTVSCFSTYRTAPQSRCRSFPRNSTGVRLCAFLPAKYGLLQEAASA</sequence>
<evidence type="ECO:0000313" key="1">
    <source>
        <dbReference type="EMBL" id="EJU23898.1"/>
    </source>
</evidence>
<name>J6HNG2_9FIRM</name>
<proteinExistence type="predicted"/>
<dbReference type="Proteomes" id="UP000005244">
    <property type="component" value="Unassembled WGS sequence"/>
</dbReference>
<gene>
    <name evidence="1" type="ORF">HMPREF1143_1019</name>
</gene>
<accession>J6HNG2</accession>
<dbReference type="AlphaFoldDB" id="J6HNG2"/>
<dbReference type="PATRIC" id="fig|796941.3.peg.510"/>
<organism evidence="1 2">
    <name type="scientific">Peptoanaerobacter stomatis</name>
    <dbReference type="NCBI Taxonomy" id="796937"/>
    <lineage>
        <taxon>Bacteria</taxon>
        <taxon>Bacillati</taxon>
        <taxon>Bacillota</taxon>
        <taxon>Clostridia</taxon>
        <taxon>Peptostreptococcales</taxon>
        <taxon>Filifactoraceae</taxon>
        <taxon>Peptoanaerobacter</taxon>
    </lineage>
</organism>
<dbReference type="EMBL" id="ALNK01000013">
    <property type="protein sequence ID" value="EJU23898.1"/>
    <property type="molecule type" value="Genomic_DNA"/>
</dbReference>
<evidence type="ECO:0000313" key="2">
    <source>
        <dbReference type="Proteomes" id="UP000005244"/>
    </source>
</evidence>
<protein>
    <submittedName>
        <fullName evidence="1">Uncharacterized protein</fullName>
    </submittedName>
</protein>
<reference evidence="1 2" key="1">
    <citation type="submission" date="2012-07" db="EMBL/GenBank/DDBJ databases">
        <authorList>
            <person name="Durkin A.S."/>
            <person name="McCorrison J."/>
            <person name="Torralba M."/>
            <person name="Gillis M."/>
            <person name="Methe B."/>
            <person name="Sutton G."/>
            <person name="Nelson K.E."/>
        </authorList>
    </citation>
    <scope>NUCLEOTIDE SEQUENCE [LARGE SCALE GENOMIC DNA]</scope>
    <source>
        <strain evidence="1 2">OBRC8</strain>
    </source>
</reference>